<dbReference type="PANTHER" id="PTHR12747">
    <property type="entry name" value="ELONGATOR COMPLEX PROTEIN 1"/>
    <property type="match status" value="1"/>
</dbReference>
<feature type="compositionally biased region" description="Polar residues" evidence="1">
    <location>
        <begin position="10"/>
        <end position="22"/>
    </location>
</feature>
<name>A0ABD2ZQ00_9GENT</name>
<evidence type="ECO:0000259" key="2">
    <source>
        <dbReference type="Pfam" id="PF04762"/>
    </source>
</evidence>
<dbReference type="InterPro" id="IPR036322">
    <property type="entry name" value="WD40_repeat_dom_sf"/>
</dbReference>
<dbReference type="AlphaFoldDB" id="A0ABD2ZQ00"/>
<accession>A0ABD2ZQ00</accession>
<feature type="domain" description="ELP1 first N-terminal beta-propeller" evidence="2">
    <location>
        <begin position="55"/>
        <end position="141"/>
    </location>
</feature>
<keyword evidence="4" id="KW-1185">Reference proteome</keyword>
<gene>
    <name evidence="3" type="ORF">ACH5RR_019212</name>
</gene>
<proteinExistence type="predicted"/>
<dbReference type="SUPFAM" id="SSF50978">
    <property type="entry name" value="WD40 repeat-like"/>
    <property type="match status" value="1"/>
</dbReference>
<dbReference type="Proteomes" id="UP001630127">
    <property type="component" value="Unassembled WGS sequence"/>
</dbReference>
<feature type="region of interest" description="Disordered" evidence="1">
    <location>
        <begin position="1"/>
        <end position="25"/>
    </location>
</feature>
<evidence type="ECO:0000313" key="3">
    <source>
        <dbReference type="EMBL" id="KAL3521063.1"/>
    </source>
</evidence>
<dbReference type="InterPro" id="IPR006849">
    <property type="entry name" value="Elp1"/>
</dbReference>
<evidence type="ECO:0000313" key="4">
    <source>
        <dbReference type="Proteomes" id="UP001630127"/>
    </source>
</evidence>
<sequence length="224" mass="24906">MKNLKWSDSPHLTSKTTVSSSLPRPPSCTPLTLIASPQEHGVQLHYLQQLSLFDLEPGDNITSMDYLMEKEALIIGTSYGLLLLYIVDDNTMEVVGREEGGVKCISLSPDGDLFGIIMGFGQMLVMMRDWDLLYEMALVDHPEDVNVYEPTVSFNYSCESPISWQGDGKFFATLSKVHDVPSLHRNLKSLGTGFRCTSLCFRTNGLHGSSFGLDAQWSKNCICL</sequence>
<evidence type="ECO:0000256" key="1">
    <source>
        <dbReference type="SAM" id="MobiDB-lite"/>
    </source>
</evidence>
<dbReference type="InterPro" id="IPR056164">
    <property type="entry name" value="Beta-prop_ELP1_1st"/>
</dbReference>
<organism evidence="3 4">
    <name type="scientific">Cinchona calisaya</name>
    <dbReference type="NCBI Taxonomy" id="153742"/>
    <lineage>
        <taxon>Eukaryota</taxon>
        <taxon>Viridiplantae</taxon>
        <taxon>Streptophyta</taxon>
        <taxon>Embryophyta</taxon>
        <taxon>Tracheophyta</taxon>
        <taxon>Spermatophyta</taxon>
        <taxon>Magnoliopsida</taxon>
        <taxon>eudicotyledons</taxon>
        <taxon>Gunneridae</taxon>
        <taxon>Pentapetalae</taxon>
        <taxon>asterids</taxon>
        <taxon>lamiids</taxon>
        <taxon>Gentianales</taxon>
        <taxon>Rubiaceae</taxon>
        <taxon>Cinchonoideae</taxon>
        <taxon>Cinchoneae</taxon>
        <taxon>Cinchona</taxon>
    </lineage>
</organism>
<dbReference type="EMBL" id="JBJUIK010000008">
    <property type="protein sequence ID" value="KAL3521063.1"/>
    <property type="molecule type" value="Genomic_DNA"/>
</dbReference>
<dbReference type="Pfam" id="PF04762">
    <property type="entry name" value="Beta-prop_ELP1_1st"/>
    <property type="match status" value="1"/>
</dbReference>
<dbReference type="PANTHER" id="PTHR12747:SF0">
    <property type="entry name" value="ELONGATOR COMPLEX PROTEIN 1"/>
    <property type="match status" value="1"/>
</dbReference>
<reference evidence="3 4" key="1">
    <citation type="submission" date="2024-11" db="EMBL/GenBank/DDBJ databases">
        <title>A near-complete genome assembly of Cinchona calisaya.</title>
        <authorList>
            <person name="Lian D.C."/>
            <person name="Zhao X.W."/>
            <person name="Wei L."/>
        </authorList>
    </citation>
    <scope>NUCLEOTIDE SEQUENCE [LARGE SCALE GENOMIC DNA]</scope>
    <source>
        <tissue evidence="3">Nenye</tissue>
    </source>
</reference>
<protein>
    <recommendedName>
        <fullName evidence="2">ELP1 first N-terminal beta-propeller domain-containing protein</fullName>
    </recommendedName>
</protein>
<comment type="caution">
    <text evidence="3">The sequence shown here is derived from an EMBL/GenBank/DDBJ whole genome shotgun (WGS) entry which is preliminary data.</text>
</comment>